<accession>A0AAN5CNQ6</accession>
<protein>
    <recommendedName>
        <fullName evidence="4">G protein-coupled receptor</fullName>
    </recommendedName>
</protein>
<dbReference type="InterPro" id="IPR019429">
    <property type="entry name" value="7TM_GPCR_serpentine_rcpt_Sri"/>
</dbReference>
<evidence type="ECO:0008006" key="4">
    <source>
        <dbReference type="Google" id="ProtNLM"/>
    </source>
</evidence>
<reference evidence="3" key="1">
    <citation type="submission" date="2022-10" db="EMBL/GenBank/DDBJ databases">
        <title>Genome assembly of Pristionchus species.</title>
        <authorList>
            <person name="Yoshida K."/>
            <person name="Sommer R.J."/>
        </authorList>
    </citation>
    <scope>NUCLEOTIDE SEQUENCE [LARGE SCALE GENOMIC DNA]</scope>
    <source>
        <strain evidence="3">RS5460</strain>
    </source>
</reference>
<keyword evidence="3" id="KW-1185">Reference proteome</keyword>
<evidence type="ECO:0000256" key="1">
    <source>
        <dbReference type="SAM" id="Phobius"/>
    </source>
</evidence>
<dbReference type="Proteomes" id="UP001328107">
    <property type="component" value="Unassembled WGS sequence"/>
</dbReference>
<feature type="non-terminal residue" evidence="2">
    <location>
        <position position="100"/>
    </location>
</feature>
<dbReference type="Pfam" id="PF10327">
    <property type="entry name" value="7TM_GPCR_Sri"/>
    <property type="match status" value="1"/>
</dbReference>
<name>A0AAN5CNQ6_9BILA</name>
<evidence type="ECO:0000313" key="3">
    <source>
        <dbReference type="Proteomes" id="UP001328107"/>
    </source>
</evidence>
<keyword evidence="1" id="KW-1133">Transmembrane helix</keyword>
<evidence type="ECO:0000313" key="2">
    <source>
        <dbReference type="EMBL" id="GMR47792.1"/>
    </source>
</evidence>
<sequence length="100" mass="11727">GVLFLVVNITVFFLITFDKDERNRSYRKYLLLLQGFSSLTDVIFSVGCPIMIVNFRIIYAVGFIPFNLRMSTCMIIFVVSFGEVINCYFSCVYYRRNARF</sequence>
<organism evidence="2 3">
    <name type="scientific">Pristionchus mayeri</name>
    <dbReference type="NCBI Taxonomy" id="1317129"/>
    <lineage>
        <taxon>Eukaryota</taxon>
        <taxon>Metazoa</taxon>
        <taxon>Ecdysozoa</taxon>
        <taxon>Nematoda</taxon>
        <taxon>Chromadorea</taxon>
        <taxon>Rhabditida</taxon>
        <taxon>Rhabditina</taxon>
        <taxon>Diplogasteromorpha</taxon>
        <taxon>Diplogasteroidea</taxon>
        <taxon>Neodiplogasteridae</taxon>
        <taxon>Pristionchus</taxon>
    </lineage>
</organism>
<gene>
    <name evidence="2" type="ORF">PMAYCL1PPCAC_17987</name>
</gene>
<dbReference type="EMBL" id="BTRK01000004">
    <property type="protein sequence ID" value="GMR47792.1"/>
    <property type="molecule type" value="Genomic_DNA"/>
</dbReference>
<keyword evidence="1" id="KW-0812">Transmembrane</keyword>
<feature type="transmembrane region" description="Helical" evidence="1">
    <location>
        <begin position="29"/>
        <end position="62"/>
    </location>
</feature>
<dbReference type="AlphaFoldDB" id="A0AAN5CNQ6"/>
<keyword evidence="1" id="KW-0472">Membrane</keyword>
<feature type="transmembrane region" description="Helical" evidence="1">
    <location>
        <begin position="74"/>
        <end position="94"/>
    </location>
</feature>
<proteinExistence type="predicted"/>
<comment type="caution">
    <text evidence="2">The sequence shown here is derived from an EMBL/GenBank/DDBJ whole genome shotgun (WGS) entry which is preliminary data.</text>
</comment>
<feature type="non-terminal residue" evidence="2">
    <location>
        <position position="1"/>
    </location>
</feature>